<sequence>EPWKTYTLTRALSRQTSTTLGFPLSVQSYRQISIAVTEKHIRQISKPFNQYDDKSKEADVSVAFAWQSGHRPLQRGVMYGLDSAFPDSLQPALLGVYEWASSEWHKFLKLEDTTSIDNGAMALVQENHTTDSGTQPSTTRKRRAPPSTNDAPPKRQRLAVPRLEVETTEQVYPEDSVYENCKVANGPWANRAEIQFYKSAPKIPWLGHAPIISCPTTFERSDMIEERKRITAHTKSVEARMNSEFESHWRLLAIDKEFTRWGNVGCQLCYASTGEPEPDHKLEECSFWDTCTEAQEILQWLDDLDIRRFTNGLGACSLCFNTNYPCGDVIAGIRLDEAEYDDEKEYWKTQLLSSQCKDGNCQNKPIVKRTIAALCAYDSQVLGKFVAERMRDENGVDLMAQNQVAYWFERCILFHNDSVLRLLFIFEMLVSAFDFRQSDQLKGERLDVYSVDDGLHTPAIRQSEFYGGAWDGEDEIRGWREALDWWVGKCGFCAGRGLDGTRINHSLQNCKRGGAKQRSIRMGEAVFAEGYKAQGGCATCGIPREFCDGWAKSSDGHWQMRPSRKCQYGRLVYDTVVGLFQCSDNRYALDLYTTIEEEGEEEYSQMDDEDVTMWLCKKLVVSGIECAEIMRQLWVWTKMVQKAQISLRS</sequence>
<organism evidence="2 3">
    <name type="scientific">Periconia macrospinosa</name>
    <dbReference type="NCBI Taxonomy" id="97972"/>
    <lineage>
        <taxon>Eukaryota</taxon>
        <taxon>Fungi</taxon>
        <taxon>Dikarya</taxon>
        <taxon>Ascomycota</taxon>
        <taxon>Pezizomycotina</taxon>
        <taxon>Dothideomycetes</taxon>
        <taxon>Pleosporomycetidae</taxon>
        <taxon>Pleosporales</taxon>
        <taxon>Massarineae</taxon>
        <taxon>Periconiaceae</taxon>
        <taxon>Periconia</taxon>
    </lineage>
</organism>
<feature type="compositionally biased region" description="Polar residues" evidence="1">
    <location>
        <begin position="127"/>
        <end position="138"/>
    </location>
</feature>
<evidence type="ECO:0000313" key="2">
    <source>
        <dbReference type="EMBL" id="PVH90591.1"/>
    </source>
</evidence>
<accession>A0A2V1CY56</accession>
<proteinExistence type="predicted"/>
<dbReference type="EMBL" id="KZ806207">
    <property type="protein sequence ID" value="PVH90591.1"/>
    <property type="molecule type" value="Genomic_DNA"/>
</dbReference>
<dbReference type="OrthoDB" id="4904114at2759"/>
<dbReference type="AlphaFoldDB" id="A0A2V1CY56"/>
<reference evidence="2 3" key="1">
    <citation type="journal article" date="2018" name="Sci. Rep.">
        <title>Comparative genomics provides insights into the lifestyle and reveals functional heterogeneity of dark septate endophytic fungi.</title>
        <authorList>
            <person name="Knapp D.G."/>
            <person name="Nemeth J.B."/>
            <person name="Barry K."/>
            <person name="Hainaut M."/>
            <person name="Henrissat B."/>
            <person name="Johnson J."/>
            <person name="Kuo A."/>
            <person name="Lim J.H.P."/>
            <person name="Lipzen A."/>
            <person name="Nolan M."/>
            <person name="Ohm R.A."/>
            <person name="Tamas L."/>
            <person name="Grigoriev I.V."/>
            <person name="Spatafora J.W."/>
            <person name="Nagy L.G."/>
            <person name="Kovacs G.M."/>
        </authorList>
    </citation>
    <scope>NUCLEOTIDE SEQUENCE [LARGE SCALE GENOMIC DNA]</scope>
    <source>
        <strain evidence="2 3">DSE2036</strain>
    </source>
</reference>
<feature type="region of interest" description="Disordered" evidence="1">
    <location>
        <begin position="127"/>
        <end position="154"/>
    </location>
</feature>
<evidence type="ECO:0000313" key="3">
    <source>
        <dbReference type="Proteomes" id="UP000244855"/>
    </source>
</evidence>
<feature type="non-terminal residue" evidence="2">
    <location>
        <position position="1"/>
    </location>
</feature>
<keyword evidence="3" id="KW-1185">Reference proteome</keyword>
<evidence type="ECO:0000256" key="1">
    <source>
        <dbReference type="SAM" id="MobiDB-lite"/>
    </source>
</evidence>
<name>A0A2V1CY56_9PLEO</name>
<protein>
    <submittedName>
        <fullName evidence="2">Uncharacterized protein</fullName>
    </submittedName>
</protein>
<dbReference type="Proteomes" id="UP000244855">
    <property type="component" value="Unassembled WGS sequence"/>
</dbReference>
<gene>
    <name evidence="2" type="ORF">DM02DRAFT_429902</name>
</gene>
<dbReference type="STRING" id="97972.A0A2V1CY56"/>